<proteinExistence type="predicted"/>
<accession>A0A0A8Y713</accession>
<evidence type="ECO:0000256" key="1">
    <source>
        <dbReference type="SAM" id="MobiDB-lite"/>
    </source>
</evidence>
<sequence length="30" mass="3323">MADAPYPPGSPRSIPSPHDRYPLLRFLSSP</sequence>
<feature type="compositionally biased region" description="Pro residues" evidence="1">
    <location>
        <begin position="1"/>
        <end position="10"/>
    </location>
</feature>
<reference evidence="2" key="1">
    <citation type="submission" date="2014-09" db="EMBL/GenBank/DDBJ databases">
        <authorList>
            <person name="Magalhaes I.L.F."/>
            <person name="Oliveira U."/>
            <person name="Santos F.R."/>
            <person name="Vidigal T.H.D.A."/>
            <person name="Brescovit A.D."/>
            <person name="Santos A.J."/>
        </authorList>
    </citation>
    <scope>NUCLEOTIDE SEQUENCE</scope>
    <source>
        <tissue evidence="2">Shoot tissue taken approximately 20 cm above the soil surface</tissue>
    </source>
</reference>
<evidence type="ECO:0000313" key="2">
    <source>
        <dbReference type="EMBL" id="JAD21859.1"/>
    </source>
</evidence>
<dbReference type="AlphaFoldDB" id="A0A0A8Y713"/>
<organism evidence="2">
    <name type="scientific">Arundo donax</name>
    <name type="common">Giant reed</name>
    <name type="synonym">Donax arundinaceus</name>
    <dbReference type="NCBI Taxonomy" id="35708"/>
    <lineage>
        <taxon>Eukaryota</taxon>
        <taxon>Viridiplantae</taxon>
        <taxon>Streptophyta</taxon>
        <taxon>Embryophyta</taxon>
        <taxon>Tracheophyta</taxon>
        <taxon>Spermatophyta</taxon>
        <taxon>Magnoliopsida</taxon>
        <taxon>Liliopsida</taxon>
        <taxon>Poales</taxon>
        <taxon>Poaceae</taxon>
        <taxon>PACMAD clade</taxon>
        <taxon>Arundinoideae</taxon>
        <taxon>Arundineae</taxon>
        <taxon>Arundo</taxon>
    </lineage>
</organism>
<feature type="region of interest" description="Disordered" evidence="1">
    <location>
        <begin position="1"/>
        <end position="30"/>
    </location>
</feature>
<protein>
    <submittedName>
        <fullName evidence="2">Uncharacterized protein</fullName>
    </submittedName>
</protein>
<name>A0A0A8Y713_ARUDO</name>
<reference evidence="2" key="2">
    <citation type="journal article" date="2015" name="Data Brief">
        <title>Shoot transcriptome of the giant reed, Arundo donax.</title>
        <authorList>
            <person name="Barrero R.A."/>
            <person name="Guerrero F.D."/>
            <person name="Moolhuijzen P."/>
            <person name="Goolsby J.A."/>
            <person name="Tidwell J."/>
            <person name="Bellgard S.E."/>
            <person name="Bellgard M.I."/>
        </authorList>
    </citation>
    <scope>NUCLEOTIDE SEQUENCE</scope>
    <source>
        <tissue evidence="2">Shoot tissue taken approximately 20 cm above the soil surface</tissue>
    </source>
</reference>
<dbReference type="EMBL" id="GBRH01276036">
    <property type="protein sequence ID" value="JAD21859.1"/>
    <property type="molecule type" value="Transcribed_RNA"/>
</dbReference>